<gene>
    <name evidence="1" type="ORF">DFH08DRAFT_882028</name>
</gene>
<dbReference type="InterPro" id="IPR036047">
    <property type="entry name" value="F-box-like_dom_sf"/>
</dbReference>
<accession>A0AAD6ZNL3</accession>
<proteinExistence type="predicted"/>
<sequence length="240" mass="27277">MSTAQDTVISTPELLEATLLQLPMRDLLVTAPRISKTWHAVTLSPIIQRALFFETDPSASKRVRNPLLRKLFPPFFARPPPANSQRSQSAVWPGNADAILAMPWSKAPDAFKDAEASWRRMLVAQPPVQTVRITQTINSFMCNPERHGALKHSDMPLRMGGLYDLTLSFLDDDDTCFRISWRRNTEDQSKMEDEPKMESDIILEIVVEQGCLSPIEKWTMDEQFCSDGAKAMEIVWGKWD</sequence>
<organism evidence="1 2">
    <name type="scientific">Mycena albidolilacea</name>
    <dbReference type="NCBI Taxonomy" id="1033008"/>
    <lineage>
        <taxon>Eukaryota</taxon>
        <taxon>Fungi</taxon>
        <taxon>Dikarya</taxon>
        <taxon>Basidiomycota</taxon>
        <taxon>Agaricomycotina</taxon>
        <taxon>Agaricomycetes</taxon>
        <taxon>Agaricomycetidae</taxon>
        <taxon>Agaricales</taxon>
        <taxon>Marasmiineae</taxon>
        <taxon>Mycenaceae</taxon>
        <taxon>Mycena</taxon>
    </lineage>
</organism>
<dbReference type="SUPFAM" id="SSF81383">
    <property type="entry name" value="F-box domain"/>
    <property type="match status" value="1"/>
</dbReference>
<dbReference type="EMBL" id="JARIHO010000036">
    <property type="protein sequence ID" value="KAJ7330924.1"/>
    <property type="molecule type" value="Genomic_DNA"/>
</dbReference>
<evidence type="ECO:0000313" key="2">
    <source>
        <dbReference type="Proteomes" id="UP001218218"/>
    </source>
</evidence>
<evidence type="ECO:0008006" key="3">
    <source>
        <dbReference type="Google" id="ProtNLM"/>
    </source>
</evidence>
<keyword evidence="2" id="KW-1185">Reference proteome</keyword>
<dbReference type="Proteomes" id="UP001218218">
    <property type="component" value="Unassembled WGS sequence"/>
</dbReference>
<name>A0AAD6ZNL3_9AGAR</name>
<protein>
    <recommendedName>
        <fullName evidence="3">F-box domain-containing protein</fullName>
    </recommendedName>
</protein>
<comment type="caution">
    <text evidence="1">The sequence shown here is derived from an EMBL/GenBank/DDBJ whole genome shotgun (WGS) entry which is preliminary data.</text>
</comment>
<reference evidence="1" key="1">
    <citation type="submission" date="2023-03" db="EMBL/GenBank/DDBJ databases">
        <title>Massive genome expansion in bonnet fungi (Mycena s.s.) driven by repeated elements and novel gene families across ecological guilds.</title>
        <authorList>
            <consortium name="Lawrence Berkeley National Laboratory"/>
            <person name="Harder C.B."/>
            <person name="Miyauchi S."/>
            <person name="Viragh M."/>
            <person name="Kuo A."/>
            <person name="Thoen E."/>
            <person name="Andreopoulos B."/>
            <person name="Lu D."/>
            <person name="Skrede I."/>
            <person name="Drula E."/>
            <person name="Henrissat B."/>
            <person name="Morin E."/>
            <person name="Kohler A."/>
            <person name="Barry K."/>
            <person name="LaButti K."/>
            <person name="Morin E."/>
            <person name="Salamov A."/>
            <person name="Lipzen A."/>
            <person name="Mereny Z."/>
            <person name="Hegedus B."/>
            <person name="Baldrian P."/>
            <person name="Stursova M."/>
            <person name="Weitz H."/>
            <person name="Taylor A."/>
            <person name="Grigoriev I.V."/>
            <person name="Nagy L.G."/>
            <person name="Martin F."/>
            <person name="Kauserud H."/>
        </authorList>
    </citation>
    <scope>NUCLEOTIDE SEQUENCE</scope>
    <source>
        <strain evidence="1">CBHHK002</strain>
    </source>
</reference>
<evidence type="ECO:0000313" key="1">
    <source>
        <dbReference type="EMBL" id="KAJ7330924.1"/>
    </source>
</evidence>
<dbReference type="AlphaFoldDB" id="A0AAD6ZNL3"/>